<dbReference type="Gene3D" id="3.40.33.10">
    <property type="entry name" value="CAP"/>
    <property type="match status" value="1"/>
</dbReference>
<dbReference type="InterPro" id="IPR035940">
    <property type="entry name" value="CAP_sf"/>
</dbReference>
<feature type="chain" id="PRO_5045949841" description="SCP domain-containing protein" evidence="1">
    <location>
        <begin position="16"/>
        <end position="154"/>
    </location>
</feature>
<dbReference type="PROSITE" id="PS51257">
    <property type="entry name" value="PROKAR_LIPOPROTEIN"/>
    <property type="match status" value="1"/>
</dbReference>
<dbReference type="RefSeq" id="WP_259546936.1">
    <property type="nucleotide sequence ID" value="NZ_BAABHW010000001.1"/>
</dbReference>
<feature type="domain" description="SCP" evidence="2">
    <location>
        <begin position="51"/>
        <end position="143"/>
    </location>
</feature>
<accession>A0ABP9KXU7</accession>
<dbReference type="PANTHER" id="PTHR31157">
    <property type="entry name" value="SCP DOMAIN-CONTAINING PROTEIN"/>
    <property type="match status" value="1"/>
</dbReference>
<dbReference type="CDD" id="cd05379">
    <property type="entry name" value="CAP_bacterial"/>
    <property type="match status" value="1"/>
</dbReference>
<evidence type="ECO:0000259" key="2">
    <source>
        <dbReference type="Pfam" id="PF00188"/>
    </source>
</evidence>
<dbReference type="Proteomes" id="UP001499910">
    <property type="component" value="Unassembled WGS sequence"/>
</dbReference>
<keyword evidence="4" id="KW-1185">Reference proteome</keyword>
<evidence type="ECO:0000256" key="1">
    <source>
        <dbReference type="SAM" id="SignalP"/>
    </source>
</evidence>
<evidence type="ECO:0000313" key="3">
    <source>
        <dbReference type="EMBL" id="GAA5066018.1"/>
    </source>
</evidence>
<dbReference type="SUPFAM" id="SSF55797">
    <property type="entry name" value="PR-1-like"/>
    <property type="match status" value="1"/>
</dbReference>
<dbReference type="PANTHER" id="PTHR31157:SF1">
    <property type="entry name" value="SCP DOMAIN-CONTAINING PROTEIN"/>
    <property type="match status" value="1"/>
</dbReference>
<dbReference type="EMBL" id="BAABHW010000001">
    <property type="protein sequence ID" value="GAA5066018.1"/>
    <property type="molecule type" value="Genomic_DNA"/>
</dbReference>
<dbReference type="Pfam" id="PF00188">
    <property type="entry name" value="CAP"/>
    <property type="match status" value="1"/>
</dbReference>
<sequence>MLRPILTLLTALALAACSSAPGTTRLSPSESFSIASAGTQLSVERAQTGIVRPLAHSSALQAAAADHAEYLSRTGGFSHDGQGGSTLQDRVRRAGYSACLAAENIARGQPDMRGVLTDWMASSGHRDNILNVRLTDYGIARAGSVWVLVLAQPC</sequence>
<reference evidence="4" key="1">
    <citation type="journal article" date="2019" name="Int. J. Syst. Evol. Microbiol.">
        <title>The Global Catalogue of Microorganisms (GCM) 10K type strain sequencing project: providing services to taxonomists for standard genome sequencing and annotation.</title>
        <authorList>
            <consortium name="The Broad Institute Genomics Platform"/>
            <consortium name="The Broad Institute Genome Sequencing Center for Infectious Disease"/>
            <person name="Wu L."/>
            <person name="Ma J."/>
        </authorList>
    </citation>
    <scope>NUCLEOTIDE SEQUENCE [LARGE SCALE GENOMIC DNA]</scope>
    <source>
        <strain evidence="4">JCM 18015</strain>
    </source>
</reference>
<comment type="caution">
    <text evidence="3">The sequence shown here is derived from an EMBL/GenBank/DDBJ whole genome shotgun (WGS) entry which is preliminary data.</text>
</comment>
<gene>
    <name evidence="3" type="ORF">GCM10023209_04160</name>
</gene>
<dbReference type="InterPro" id="IPR014044">
    <property type="entry name" value="CAP_dom"/>
</dbReference>
<feature type="signal peptide" evidence="1">
    <location>
        <begin position="1"/>
        <end position="15"/>
    </location>
</feature>
<evidence type="ECO:0000313" key="4">
    <source>
        <dbReference type="Proteomes" id="UP001499910"/>
    </source>
</evidence>
<name>A0ABP9KXU7_9RHOB</name>
<organism evidence="3 4">
    <name type="scientific">[Roseibacterium] beibuensis</name>
    <dbReference type="NCBI Taxonomy" id="1193142"/>
    <lineage>
        <taxon>Bacteria</taxon>
        <taxon>Pseudomonadati</taxon>
        <taxon>Pseudomonadota</taxon>
        <taxon>Alphaproteobacteria</taxon>
        <taxon>Rhodobacterales</taxon>
        <taxon>Roseobacteraceae</taxon>
        <taxon>Roseicyclus</taxon>
    </lineage>
</organism>
<proteinExistence type="predicted"/>
<keyword evidence="1" id="KW-0732">Signal</keyword>
<protein>
    <recommendedName>
        <fullName evidence="2">SCP domain-containing protein</fullName>
    </recommendedName>
</protein>